<name>A0ABZ1B295_9ACTN</name>
<dbReference type="EMBL" id="CP141261">
    <property type="protein sequence ID" value="WRL63469.1"/>
    <property type="molecule type" value="Genomic_DNA"/>
</dbReference>
<sequence>MVEPTNGSAASPGEAARPGTADGTAGAEDVGSPIPSRGVDPAADERPPR</sequence>
<reference evidence="2 3" key="1">
    <citation type="submission" date="2023-12" db="EMBL/GenBank/DDBJ databases">
        <title>Blastococcus brunescens sp. nov., an actonobacterium isolated from sandstone collected in sahara desert.</title>
        <authorList>
            <person name="Gtari M."/>
            <person name="Ghodhbane F."/>
        </authorList>
    </citation>
    <scope>NUCLEOTIDE SEQUENCE [LARGE SCALE GENOMIC DNA]</scope>
    <source>
        <strain evidence="2 3">BMG 8361</strain>
    </source>
</reference>
<evidence type="ECO:0000313" key="3">
    <source>
        <dbReference type="Proteomes" id="UP001324287"/>
    </source>
</evidence>
<dbReference type="RefSeq" id="WP_324274804.1">
    <property type="nucleotide sequence ID" value="NZ_CP141261.1"/>
</dbReference>
<proteinExistence type="predicted"/>
<evidence type="ECO:0000256" key="1">
    <source>
        <dbReference type="SAM" id="MobiDB-lite"/>
    </source>
</evidence>
<evidence type="ECO:0000313" key="2">
    <source>
        <dbReference type="EMBL" id="WRL63469.1"/>
    </source>
</evidence>
<organism evidence="2 3">
    <name type="scientific">Blastococcus brunescens</name>
    <dbReference type="NCBI Taxonomy" id="1564165"/>
    <lineage>
        <taxon>Bacteria</taxon>
        <taxon>Bacillati</taxon>
        <taxon>Actinomycetota</taxon>
        <taxon>Actinomycetes</taxon>
        <taxon>Geodermatophilales</taxon>
        <taxon>Geodermatophilaceae</taxon>
        <taxon>Blastococcus</taxon>
    </lineage>
</organism>
<feature type="region of interest" description="Disordered" evidence="1">
    <location>
        <begin position="1"/>
        <end position="49"/>
    </location>
</feature>
<protein>
    <submittedName>
        <fullName evidence="2">Uncharacterized protein</fullName>
    </submittedName>
</protein>
<keyword evidence="3" id="KW-1185">Reference proteome</keyword>
<accession>A0ABZ1B295</accession>
<dbReference type="Proteomes" id="UP001324287">
    <property type="component" value="Chromosome"/>
</dbReference>
<gene>
    <name evidence="2" type="ORF">U6N30_27740</name>
</gene>